<name>A0A9X4E5P5_9NEIS</name>
<reference evidence="2" key="1">
    <citation type="submission" date="2022-10" db="EMBL/GenBank/DDBJ databases">
        <authorList>
            <person name="Boutroux M."/>
        </authorList>
    </citation>
    <scope>NUCLEOTIDE SEQUENCE</scope>
    <source>
        <strain evidence="2">51.81</strain>
    </source>
</reference>
<proteinExistence type="predicted"/>
<evidence type="ECO:0000313" key="3">
    <source>
        <dbReference type="EMBL" id="WWY02997.1"/>
    </source>
</evidence>
<dbReference type="EMBL" id="CP146598">
    <property type="protein sequence ID" value="WWY02997.1"/>
    <property type="molecule type" value="Genomic_DNA"/>
</dbReference>
<evidence type="ECO:0000256" key="1">
    <source>
        <dbReference type="SAM" id="Phobius"/>
    </source>
</evidence>
<evidence type="ECO:0000313" key="2">
    <source>
        <dbReference type="EMBL" id="MDD9328351.1"/>
    </source>
</evidence>
<dbReference type="AlphaFoldDB" id="A0A9X4E5P5"/>
<evidence type="ECO:0000313" key="4">
    <source>
        <dbReference type="Proteomes" id="UP001149607"/>
    </source>
</evidence>
<dbReference type="EMBL" id="JAPQFL010000005">
    <property type="protein sequence ID" value="MDD9328351.1"/>
    <property type="molecule type" value="Genomic_DNA"/>
</dbReference>
<keyword evidence="1" id="KW-0472">Membrane</keyword>
<sequence length="177" mass="20385">MWIIILSVGGIFVISVILILWVSESMGTPKYALITKQGIVGVGKVVREIHMGNLSDGGGELLNCVFLFKNHLGKIRQQSFMRDQLPTESAQKQYSAGHRQKSRTYPPEKFIRYPRIGEEFEFLYLADNDSEFLILNEGKSEFARHLEEERAAQRRRMKEEQQFVEKVRAELAGKDNH</sequence>
<dbReference type="RefSeq" id="WP_274585438.1">
    <property type="nucleotide sequence ID" value="NZ_CP145811.1"/>
</dbReference>
<keyword evidence="4" id="KW-1185">Reference proteome</keyword>
<organism evidence="2">
    <name type="scientific">Neisseria leonii</name>
    <dbReference type="NCBI Taxonomy" id="2995413"/>
    <lineage>
        <taxon>Bacteria</taxon>
        <taxon>Pseudomonadati</taxon>
        <taxon>Pseudomonadota</taxon>
        <taxon>Betaproteobacteria</taxon>
        <taxon>Neisseriales</taxon>
        <taxon>Neisseriaceae</taxon>
        <taxon>Neisseria</taxon>
    </lineage>
</organism>
<feature type="transmembrane region" description="Helical" evidence="1">
    <location>
        <begin position="6"/>
        <end position="23"/>
    </location>
</feature>
<gene>
    <name evidence="2" type="ORF">ORY91_001774</name>
    <name evidence="3" type="ORF">V9W64_09955</name>
</gene>
<accession>A0A9X4E5P5</accession>
<dbReference type="Proteomes" id="UP001149607">
    <property type="component" value="Chromosome"/>
</dbReference>
<protein>
    <submittedName>
        <fullName evidence="2">Uncharacterized protein</fullName>
    </submittedName>
</protein>
<reference evidence="3" key="2">
    <citation type="submission" date="2024-02" db="EMBL/GenBank/DDBJ databases">
        <title>Neisseria leonii sp. nov.</title>
        <authorList>
            <person name="Boutroux M."/>
            <person name="Favre-Rochex S."/>
            <person name="Gorgette O."/>
            <person name="Touak G."/>
            <person name="Muhle E."/>
            <person name="Chesneau O."/>
            <person name="Clermont D."/>
            <person name="Rahi P."/>
        </authorList>
    </citation>
    <scope>NUCLEOTIDE SEQUENCE</scope>
    <source>
        <strain evidence="3">51.81</strain>
    </source>
</reference>
<keyword evidence="1" id="KW-0812">Transmembrane</keyword>
<keyword evidence="1" id="KW-1133">Transmembrane helix</keyword>